<sequence length="782" mass="91211">MKKGFFAYSSYPSSCGQAIEIAISEINKSEDYYIKSWTSMSVNGRLISLEILKEIEDADFFCADITGINDNVLFEMGYALAKNKPMFIVFDTSMIESYRRYNELNLLTDLGYNDYQNSSSIIEGFYKFASSRYFDEGLYDTIIKRFAKSTERKALLYLKSKYLTDSTKIVSNTIRDKRIPVTIDDAQEVKVQPLSWYIEEISSVQAILCEFMATSRSGFEIQNSKSAFIAGIGHGLNLDILMICEEPYNTPIDYREILQKYSNPQKCENIISPFVNKISDNIIEILTTKNILAKKSKIRTEFQNIRFGDFIAENEIEDLYEYFIETLFYSQLLNNNVNIVVGRKGAGKSATLYYLKDKYSRDKKNIICVIKPLNFEIDGLVSLIEQINGEYEKNFLVEAIWKFLVISEIAKKVFENISNKPKPAVTRQQEEFRSYINSNKELYFDDISTRLENCIDKIKEKIGNGLSQNEYKAKITEALHLDTVYSLKQYFANVIDKDETIIVLIDNLDKSWKKDNKISIIGRIIFGLINSVERIVGDIFIIKQKHKNLKFNLTLFLRSDIYSNIIQHAPEPDKINPIWLRWNDYEVFFRIIEERFSVINNKDSSDLWHKYLADEVNGEKIKDFIISRVLPRPRDIIYFFKTALSTAIVRGHEKVTPDDFIKAYKEYSTWVFSSLIVENGITFKQMEDFMYGFAGSKQIITFDEILNFLSEAKIDSKDLNYVERFIDHLVSLSILGRETNIDNFEFEFEFDLDRKNKVLNSRLQNRRFKIHPVLYPYLDIVE</sequence>
<name>A0ABN8ENG2_9BACT</name>
<reference evidence="1" key="1">
    <citation type="submission" date="2021-12" db="EMBL/GenBank/DDBJ databases">
        <authorList>
            <person name="Rodrigo-Torres L."/>
            <person name="Arahal R. D."/>
            <person name="Lucena T."/>
        </authorList>
    </citation>
    <scope>NUCLEOTIDE SEQUENCE</scope>
    <source>
        <strain evidence="1">CECT 8858</strain>
    </source>
</reference>
<organism evidence="1 2">
    <name type="scientific">Emticicia aquatica</name>
    <dbReference type="NCBI Taxonomy" id="1681835"/>
    <lineage>
        <taxon>Bacteria</taxon>
        <taxon>Pseudomonadati</taxon>
        <taxon>Bacteroidota</taxon>
        <taxon>Cytophagia</taxon>
        <taxon>Cytophagales</taxon>
        <taxon>Leadbetterellaceae</taxon>
        <taxon>Emticicia</taxon>
    </lineage>
</organism>
<comment type="caution">
    <text evidence="1">The sequence shown here is derived from an EMBL/GenBank/DDBJ whole genome shotgun (WGS) entry which is preliminary data.</text>
</comment>
<dbReference type="SUPFAM" id="SSF52309">
    <property type="entry name" value="N-(deoxy)ribosyltransferase-like"/>
    <property type="match status" value="1"/>
</dbReference>
<gene>
    <name evidence="1" type="ORF">EMA8858_00518</name>
</gene>
<dbReference type="InterPro" id="IPR059206">
    <property type="entry name" value="Sll1717-like"/>
</dbReference>
<evidence type="ECO:0000313" key="1">
    <source>
        <dbReference type="EMBL" id="CAH0994409.1"/>
    </source>
</evidence>
<proteinExistence type="predicted"/>
<accession>A0ABN8ENG2</accession>
<keyword evidence="2" id="KW-1185">Reference proteome</keyword>
<dbReference type="Proteomes" id="UP000837932">
    <property type="component" value="Unassembled WGS sequence"/>
</dbReference>
<dbReference type="EMBL" id="CAKLPY010000001">
    <property type="protein sequence ID" value="CAH0994409.1"/>
    <property type="molecule type" value="Genomic_DNA"/>
</dbReference>
<protein>
    <submittedName>
        <fullName evidence="1">Uncharacterized protein</fullName>
    </submittedName>
</protein>
<dbReference type="NCBIfam" id="NF047389">
    <property type="entry name" value="ATPase_Sll1717"/>
    <property type="match status" value="1"/>
</dbReference>
<dbReference type="RefSeq" id="WP_238804158.1">
    <property type="nucleotide sequence ID" value="NZ_CAKLPY010000001.1"/>
</dbReference>
<evidence type="ECO:0000313" key="2">
    <source>
        <dbReference type="Proteomes" id="UP000837932"/>
    </source>
</evidence>
<dbReference type="InterPro" id="IPR027417">
    <property type="entry name" value="P-loop_NTPase"/>
</dbReference>
<dbReference type="SUPFAM" id="SSF52540">
    <property type="entry name" value="P-loop containing nucleoside triphosphate hydrolases"/>
    <property type="match status" value="1"/>
</dbReference>
<dbReference type="Gene3D" id="3.40.50.450">
    <property type="match status" value="1"/>
</dbReference>